<organism evidence="3 4">
    <name type="scientific">Macrostomum lignano</name>
    <dbReference type="NCBI Taxonomy" id="282301"/>
    <lineage>
        <taxon>Eukaryota</taxon>
        <taxon>Metazoa</taxon>
        <taxon>Spiralia</taxon>
        <taxon>Lophotrochozoa</taxon>
        <taxon>Platyhelminthes</taxon>
        <taxon>Rhabditophora</taxon>
        <taxon>Macrostomorpha</taxon>
        <taxon>Macrostomida</taxon>
        <taxon>Macrostomidae</taxon>
        <taxon>Macrostomum</taxon>
    </lineage>
</organism>
<dbReference type="PANTHER" id="PTHR11388:SF142">
    <property type="entry name" value="SOLUTE CARRIER ORGANIC ANION TRANSPORTER FAMILY MEMBER 5A1"/>
    <property type="match status" value="1"/>
</dbReference>
<dbReference type="PANTHER" id="PTHR11388">
    <property type="entry name" value="ORGANIC ANION TRANSPORTER"/>
    <property type="match status" value="1"/>
</dbReference>
<dbReference type="GO" id="GO:0015347">
    <property type="term" value="F:sodium-independent organic anion transmembrane transporter activity"/>
    <property type="evidence" value="ECO:0007669"/>
    <property type="project" value="TreeGrafter"/>
</dbReference>
<dbReference type="Proteomes" id="UP000095280">
    <property type="component" value="Unplaced"/>
</dbReference>
<dbReference type="WBParaSite" id="maker-unitig_26944-snap-gene-0.2-mRNA-1">
    <property type="protein sequence ID" value="maker-unitig_26944-snap-gene-0.2-mRNA-1"/>
    <property type="gene ID" value="maker-unitig_26944-snap-gene-0.2"/>
</dbReference>
<evidence type="ECO:0000256" key="2">
    <source>
        <dbReference type="SAM" id="Phobius"/>
    </source>
</evidence>
<accession>A0A1I8FAM8</accession>
<dbReference type="InterPro" id="IPR004156">
    <property type="entry name" value="OATP"/>
</dbReference>
<keyword evidence="2" id="KW-0472">Membrane</keyword>
<name>A0A1I8FAM8_9PLAT</name>
<feature type="region of interest" description="Disordered" evidence="1">
    <location>
        <begin position="290"/>
        <end position="334"/>
    </location>
</feature>
<evidence type="ECO:0000313" key="4">
    <source>
        <dbReference type="WBParaSite" id="maker-unitig_26944-snap-gene-0.2-mRNA-1"/>
    </source>
</evidence>
<proteinExistence type="predicted"/>
<dbReference type="GO" id="GO:0016323">
    <property type="term" value="C:basolateral plasma membrane"/>
    <property type="evidence" value="ECO:0007669"/>
    <property type="project" value="TreeGrafter"/>
</dbReference>
<keyword evidence="2" id="KW-1133">Transmembrane helix</keyword>
<dbReference type="Pfam" id="PF03137">
    <property type="entry name" value="OATP"/>
    <property type="match status" value="1"/>
</dbReference>
<feature type="transmembrane region" description="Helical" evidence="2">
    <location>
        <begin position="189"/>
        <end position="211"/>
    </location>
</feature>
<evidence type="ECO:0000256" key="1">
    <source>
        <dbReference type="SAM" id="MobiDB-lite"/>
    </source>
</evidence>
<feature type="transmembrane region" description="Helical" evidence="2">
    <location>
        <begin position="218"/>
        <end position="239"/>
    </location>
</feature>
<keyword evidence="3" id="KW-1185">Reference proteome</keyword>
<reference evidence="4" key="1">
    <citation type="submission" date="2016-11" db="UniProtKB">
        <authorList>
            <consortium name="WormBaseParasite"/>
        </authorList>
    </citation>
    <scope>IDENTIFICATION</scope>
</reference>
<feature type="compositionally biased region" description="Low complexity" evidence="1">
    <location>
        <begin position="290"/>
        <end position="300"/>
    </location>
</feature>
<dbReference type="GO" id="GO:0043252">
    <property type="term" value="P:sodium-independent organic anion transport"/>
    <property type="evidence" value="ECO:0007669"/>
    <property type="project" value="TreeGrafter"/>
</dbReference>
<evidence type="ECO:0000313" key="3">
    <source>
        <dbReference type="Proteomes" id="UP000095280"/>
    </source>
</evidence>
<protein>
    <submittedName>
        <fullName evidence="4">Kazal-like domain-containing protein</fullName>
    </submittedName>
</protein>
<keyword evidence="2" id="KW-0812">Transmembrane</keyword>
<dbReference type="AlphaFoldDB" id="A0A1I8FAM8"/>
<sequence>LLRFIKESVQQHVLFLTLYLRHNIRVRRLHHSDRLFPKFIRIAFLRRQCEHCKYDVQRESGRSLALAIMISSLVSKVFPMSVDAHEPVPRRLSTTISALAFPVAVSLFRCDKGRGHGPATTRASCPKYAYKPVCVGGRRAFMTPCLAGCHQTARPERYDSGLRELPLLEPDRVAGHLPHPSAATCTPNLVLFFCIRVVGTIAAVQFTLIMMNSREMKPLAMGSISFLFGLLGVITPPVAGKLIDTVCIVENPSSSGAQLLSVLRHGPRFGSWCTASAAASRCRPACCSSSPTGSAAAATPVEKDEVTRQKLRRGSEGGGGWRRHGRGAAAAAHI</sequence>